<evidence type="ECO:0000256" key="1">
    <source>
        <dbReference type="SAM" id="MobiDB-lite"/>
    </source>
</evidence>
<evidence type="ECO:0000313" key="2">
    <source>
        <dbReference type="EMBL" id="KJY34172.1"/>
    </source>
</evidence>
<accession>A0A0F4JIJ7</accession>
<reference evidence="2 3" key="1">
    <citation type="submission" date="2015-02" db="EMBL/GenBank/DDBJ databases">
        <authorList>
            <person name="Ju K.-S."/>
            <person name="Doroghazi J.R."/>
            <person name="Metcalf W."/>
        </authorList>
    </citation>
    <scope>NUCLEOTIDE SEQUENCE [LARGE SCALE GENOMIC DNA]</scope>
    <source>
        <strain evidence="2 3">NRRL ISP-5550</strain>
    </source>
</reference>
<dbReference type="Proteomes" id="UP000033551">
    <property type="component" value="Unassembled WGS sequence"/>
</dbReference>
<dbReference type="STRING" id="68223.GCA_002028425_06193"/>
<dbReference type="AlphaFoldDB" id="A0A0F4JIJ7"/>
<dbReference type="PATRIC" id="fig|68223.7.peg.6552"/>
<keyword evidence="3" id="KW-1185">Reference proteome</keyword>
<gene>
    <name evidence="2" type="ORF">VR44_12460</name>
</gene>
<name>A0A0F4JIJ7_9ACTN</name>
<feature type="region of interest" description="Disordered" evidence="1">
    <location>
        <begin position="1"/>
        <end position="60"/>
    </location>
</feature>
<protein>
    <submittedName>
        <fullName evidence="2">Uncharacterized protein</fullName>
    </submittedName>
</protein>
<dbReference type="RefSeq" id="WP_045947517.1">
    <property type="nucleotide sequence ID" value="NZ_JZWV01000310.1"/>
</dbReference>
<dbReference type="EMBL" id="JZWV01000310">
    <property type="protein sequence ID" value="KJY34172.1"/>
    <property type="molecule type" value="Genomic_DNA"/>
</dbReference>
<organism evidence="2 3">
    <name type="scientific">Streptomyces katrae</name>
    <dbReference type="NCBI Taxonomy" id="68223"/>
    <lineage>
        <taxon>Bacteria</taxon>
        <taxon>Bacillati</taxon>
        <taxon>Actinomycetota</taxon>
        <taxon>Actinomycetes</taxon>
        <taxon>Kitasatosporales</taxon>
        <taxon>Streptomycetaceae</taxon>
        <taxon>Streptomyces</taxon>
    </lineage>
</organism>
<evidence type="ECO:0000313" key="3">
    <source>
        <dbReference type="Proteomes" id="UP000033551"/>
    </source>
</evidence>
<feature type="compositionally biased region" description="Polar residues" evidence="1">
    <location>
        <begin position="1"/>
        <end position="10"/>
    </location>
</feature>
<comment type="caution">
    <text evidence="2">The sequence shown here is derived from an EMBL/GenBank/DDBJ whole genome shotgun (WGS) entry which is preliminary data.</text>
</comment>
<proteinExistence type="predicted"/>
<sequence>MSAKGSSRQDGTARRAAAEPAGPWQDFDEVMERMLDLFDAGRPAGSGSGGGNAPERSPRP</sequence>